<feature type="transmembrane region" description="Helical" evidence="7">
    <location>
        <begin position="82"/>
        <end position="108"/>
    </location>
</feature>
<evidence type="ECO:0000313" key="9">
    <source>
        <dbReference type="EMBL" id="MBB4920046.1"/>
    </source>
</evidence>
<dbReference type="InterPro" id="IPR035906">
    <property type="entry name" value="MetI-like_sf"/>
</dbReference>
<feature type="domain" description="ABC transmembrane type-1" evidence="8">
    <location>
        <begin position="83"/>
        <end position="278"/>
    </location>
</feature>
<evidence type="ECO:0000256" key="2">
    <source>
        <dbReference type="ARBA" id="ARBA00022448"/>
    </source>
</evidence>
<dbReference type="PANTHER" id="PTHR43744">
    <property type="entry name" value="ABC TRANSPORTER PERMEASE PROTEIN MG189-RELATED-RELATED"/>
    <property type="match status" value="1"/>
</dbReference>
<name>A0A7W7QUL2_9ACTN</name>
<evidence type="ECO:0000313" key="10">
    <source>
        <dbReference type="Proteomes" id="UP000552644"/>
    </source>
</evidence>
<keyword evidence="4 7" id="KW-0812">Transmembrane</keyword>
<comment type="subcellular location">
    <subcellularLocation>
        <location evidence="1 7">Cell membrane</location>
        <topology evidence="1 7">Multi-pass membrane protein</topology>
    </subcellularLocation>
</comment>
<feature type="transmembrane region" description="Helical" evidence="7">
    <location>
        <begin position="152"/>
        <end position="174"/>
    </location>
</feature>
<keyword evidence="5 7" id="KW-1133">Transmembrane helix</keyword>
<evidence type="ECO:0000256" key="4">
    <source>
        <dbReference type="ARBA" id="ARBA00022692"/>
    </source>
</evidence>
<evidence type="ECO:0000256" key="3">
    <source>
        <dbReference type="ARBA" id="ARBA00022475"/>
    </source>
</evidence>
<dbReference type="InterPro" id="IPR000515">
    <property type="entry name" value="MetI-like"/>
</dbReference>
<organism evidence="9 10">
    <name type="scientific">Streptosporangium saharense</name>
    <dbReference type="NCBI Taxonomy" id="1706840"/>
    <lineage>
        <taxon>Bacteria</taxon>
        <taxon>Bacillati</taxon>
        <taxon>Actinomycetota</taxon>
        <taxon>Actinomycetes</taxon>
        <taxon>Streptosporangiales</taxon>
        <taxon>Streptosporangiaceae</taxon>
        <taxon>Streptosporangium</taxon>
    </lineage>
</organism>
<protein>
    <submittedName>
        <fullName evidence="9">N-acetylglucosamine transport system permease protein</fullName>
    </submittedName>
</protein>
<evidence type="ECO:0000256" key="6">
    <source>
        <dbReference type="ARBA" id="ARBA00023136"/>
    </source>
</evidence>
<evidence type="ECO:0000259" key="8">
    <source>
        <dbReference type="PROSITE" id="PS50928"/>
    </source>
</evidence>
<comment type="similarity">
    <text evidence="7">Belongs to the binding-protein-dependent transport system permease family.</text>
</comment>
<dbReference type="Pfam" id="PF00528">
    <property type="entry name" value="BPD_transp_1"/>
    <property type="match status" value="1"/>
</dbReference>
<feature type="transmembrane region" description="Helical" evidence="7">
    <location>
        <begin position="21"/>
        <end position="45"/>
    </location>
</feature>
<dbReference type="AlphaFoldDB" id="A0A7W7QUL2"/>
<keyword evidence="10" id="KW-1185">Reference proteome</keyword>
<keyword evidence="3" id="KW-1003">Cell membrane</keyword>
<feature type="transmembrane region" description="Helical" evidence="7">
    <location>
        <begin position="195"/>
        <end position="217"/>
    </location>
</feature>
<gene>
    <name evidence="9" type="ORF">FHS44_007190</name>
</gene>
<sequence length="292" mass="32244">MVSKPASHGRPRRRRNPLGAFGALSHLALLVWAILIIGPILWTFLGSFKSNAEIFGDPITLPATYHWDAWGRAFQKAHIGQYMINTVFVVTCSTALTMLLGSMAAYVLARYSFPGNRAIYFLFVSGMTFPVFLALVPLFFVVRNLGLLDTHFGVILVYVAYSLPFTVFFLSAFFKTLPTSVAEAALMDGCSHTRTFFQIMVPMAKPGLVSITIFNILGQWNQYLLPIVLLSGNVEDKWLITQGIANISTNAGYEADWPGLFAALSMAIIPVMIVYIIFQRQIQSGLTSGAVK</sequence>
<dbReference type="PANTHER" id="PTHR43744:SF12">
    <property type="entry name" value="ABC TRANSPORTER PERMEASE PROTEIN MG189-RELATED"/>
    <property type="match status" value="1"/>
</dbReference>
<dbReference type="Proteomes" id="UP000552644">
    <property type="component" value="Unassembled WGS sequence"/>
</dbReference>
<reference evidence="9 10" key="1">
    <citation type="submission" date="2020-08" db="EMBL/GenBank/DDBJ databases">
        <title>Genomic Encyclopedia of Type Strains, Phase III (KMG-III): the genomes of soil and plant-associated and newly described type strains.</title>
        <authorList>
            <person name="Whitman W."/>
        </authorList>
    </citation>
    <scope>NUCLEOTIDE SEQUENCE [LARGE SCALE GENOMIC DNA]</scope>
    <source>
        <strain evidence="9 10">CECT 8840</strain>
    </source>
</reference>
<evidence type="ECO:0000256" key="5">
    <source>
        <dbReference type="ARBA" id="ARBA00022989"/>
    </source>
</evidence>
<dbReference type="EMBL" id="JACHJP010000012">
    <property type="protein sequence ID" value="MBB4920046.1"/>
    <property type="molecule type" value="Genomic_DNA"/>
</dbReference>
<evidence type="ECO:0000256" key="7">
    <source>
        <dbReference type="RuleBase" id="RU363032"/>
    </source>
</evidence>
<dbReference type="PROSITE" id="PS50928">
    <property type="entry name" value="ABC_TM1"/>
    <property type="match status" value="1"/>
</dbReference>
<dbReference type="Gene3D" id="1.10.3720.10">
    <property type="entry name" value="MetI-like"/>
    <property type="match status" value="1"/>
</dbReference>
<accession>A0A7W7QUL2</accession>
<feature type="transmembrane region" description="Helical" evidence="7">
    <location>
        <begin position="120"/>
        <end position="140"/>
    </location>
</feature>
<dbReference type="RefSeq" id="WP_184723460.1">
    <property type="nucleotide sequence ID" value="NZ_JACHJP010000012.1"/>
</dbReference>
<dbReference type="CDD" id="cd06261">
    <property type="entry name" value="TM_PBP2"/>
    <property type="match status" value="1"/>
</dbReference>
<dbReference type="GO" id="GO:0005886">
    <property type="term" value="C:plasma membrane"/>
    <property type="evidence" value="ECO:0007669"/>
    <property type="project" value="UniProtKB-SubCell"/>
</dbReference>
<proteinExistence type="inferred from homology"/>
<dbReference type="SUPFAM" id="SSF161098">
    <property type="entry name" value="MetI-like"/>
    <property type="match status" value="1"/>
</dbReference>
<feature type="transmembrane region" description="Helical" evidence="7">
    <location>
        <begin position="257"/>
        <end position="278"/>
    </location>
</feature>
<keyword evidence="6 7" id="KW-0472">Membrane</keyword>
<keyword evidence="2 7" id="KW-0813">Transport</keyword>
<evidence type="ECO:0000256" key="1">
    <source>
        <dbReference type="ARBA" id="ARBA00004651"/>
    </source>
</evidence>
<comment type="caution">
    <text evidence="9">The sequence shown here is derived from an EMBL/GenBank/DDBJ whole genome shotgun (WGS) entry which is preliminary data.</text>
</comment>
<dbReference type="GO" id="GO:0055085">
    <property type="term" value="P:transmembrane transport"/>
    <property type="evidence" value="ECO:0007669"/>
    <property type="project" value="InterPro"/>
</dbReference>